<reference evidence="1 2" key="1">
    <citation type="journal article" date="2018" name="Front. Microbiol.">
        <title>Conversion of Methionine to Cysteine in Lactobacillus paracasei Depends on the Highly Mobile cysK-ctl-cysE Gene Cluster.</title>
        <authorList>
            <person name="Wuthrich D."/>
            <person name="Irmler S."/>
            <person name="Berthoud H."/>
            <person name="Guggenbuhl B."/>
            <person name="Eugster E."/>
            <person name="Bruggmann R."/>
        </authorList>
    </citation>
    <scope>NUCLEOTIDE SEQUENCE [LARGE SCALE GENOMIC DNA]</scope>
    <source>
        <strain evidence="1 2">FAM6012</strain>
    </source>
</reference>
<evidence type="ECO:0000313" key="2">
    <source>
        <dbReference type="Proteomes" id="UP000284123"/>
    </source>
</evidence>
<organism evidence="1 2">
    <name type="scientific">Lacticaseibacillus paracasei</name>
    <name type="common">Lactobacillus paracasei</name>
    <dbReference type="NCBI Taxonomy" id="1597"/>
    <lineage>
        <taxon>Bacteria</taxon>
        <taxon>Bacillati</taxon>
        <taxon>Bacillota</taxon>
        <taxon>Bacilli</taxon>
        <taxon>Lactobacillales</taxon>
        <taxon>Lactobacillaceae</taxon>
        <taxon>Lacticaseibacillus</taxon>
    </lineage>
</organism>
<sequence length="238" mass="26766">MSKLKPIRYRLLEAFRGRLFTLSDAYQEISDYSRPTVRARVYENLGIVFKRISRGIYMTAGEGGEALLMEGNGRDLGFLEDASVDAIVTDHPWLDPKANKGGNRNFAQYAAFSYQQSDFDKKARVLKSGHFLVEFIPTESATNFDYLYAIKKMAKKSGFRYYAKVSWEKLGFAANTGLTVKNTEDILFFTLGKRMSLRPDAKKDKADPQIKHFMAGAAGMLPTAFKVAPPPKNPSSIF</sequence>
<accession>A0A8B3GMG2</accession>
<dbReference type="InterPro" id="IPR029063">
    <property type="entry name" value="SAM-dependent_MTases_sf"/>
</dbReference>
<dbReference type="SUPFAM" id="SSF53335">
    <property type="entry name" value="S-adenosyl-L-methionine-dependent methyltransferases"/>
    <property type="match status" value="1"/>
</dbReference>
<protein>
    <submittedName>
        <fullName evidence="1">Uncharacterized protein</fullName>
    </submittedName>
</protein>
<dbReference type="Gene3D" id="3.40.50.150">
    <property type="entry name" value="Vaccinia Virus protein VP39"/>
    <property type="match status" value="1"/>
</dbReference>
<dbReference type="Proteomes" id="UP000284123">
    <property type="component" value="Unassembled WGS sequence"/>
</dbReference>
<dbReference type="RefSeq" id="WP_123019964.1">
    <property type="nucleotide sequence ID" value="NZ_LKGI01000133.1"/>
</dbReference>
<name>A0A8B3GMG2_LACPA</name>
<comment type="caution">
    <text evidence="1">The sequence shown here is derived from an EMBL/GenBank/DDBJ whole genome shotgun (WGS) entry which is preliminary data.</text>
</comment>
<gene>
    <name evidence="1" type="ORF">FAM6012_03011</name>
</gene>
<dbReference type="AlphaFoldDB" id="A0A8B3GMG2"/>
<proteinExistence type="predicted"/>
<evidence type="ECO:0000313" key="1">
    <source>
        <dbReference type="EMBL" id="RNE25315.1"/>
    </source>
</evidence>
<dbReference type="EMBL" id="LKGI01000133">
    <property type="protein sequence ID" value="RNE25315.1"/>
    <property type="molecule type" value="Genomic_DNA"/>
</dbReference>